<dbReference type="PANTHER" id="PTHR42788">
    <property type="entry name" value="TAURINE IMPORT ATP-BINDING PROTEIN-RELATED"/>
    <property type="match status" value="1"/>
</dbReference>
<dbReference type="EMBL" id="BJLB01000001">
    <property type="protein sequence ID" value="GEA35005.1"/>
    <property type="molecule type" value="Genomic_DNA"/>
</dbReference>
<dbReference type="InterPro" id="IPR027417">
    <property type="entry name" value="P-loop_NTPase"/>
</dbReference>
<dbReference type="InterPro" id="IPR003439">
    <property type="entry name" value="ABC_transporter-like_ATP-bd"/>
</dbReference>
<dbReference type="InterPro" id="IPR050166">
    <property type="entry name" value="ABC_transporter_ATP-bind"/>
</dbReference>
<keyword evidence="1" id="KW-0813">Transport</keyword>
<feature type="domain" description="ABC transporter" evidence="4">
    <location>
        <begin position="8"/>
        <end position="222"/>
    </location>
</feature>
<dbReference type="InterPro" id="IPR017871">
    <property type="entry name" value="ABC_transporter-like_CS"/>
</dbReference>
<dbReference type="Pfam" id="PF00005">
    <property type="entry name" value="ABC_tran"/>
    <property type="match status" value="1"/>
</dbReference>
<dbReference type="SMART" id="SM00382">
    <property type="entry name" value="AAA"/>
    <property type="match status" value="1"/>
</dbReference>
<evidence type="ECO:0000313" key="5">
    <source>
        <dbReference type="EMBL" id="GEA35005.1"/>
    </source>
</evidence>
<dbReference type="AlphaFoldDB" id="A0A829VXJ6"/>
<proteinExistence type="predicted"/>
<dbReference type="GO" id="GO:0016887">
    <property type="term" value="F:ATP hydrolysis activity"/>
    <property type="evidence" value="ECO:0007669"/>
    <property type="project" value="InterPro"/>
</dbReference>
<sequence length="222" mass="25073">MEQLNKRMEINGISKTFFSDKGYFTAIKDVSFDVNDGEFLVILGPGRCGKTVLLNIIAGLEQQTGGTVVYNGREWKGVNPEISMVFQKLALMPFKTVMENVELGLKFRGMSKGQRRELAQHYIELVGLKGFEKSYPTQLSGGMKQRVGIARAYAADPKLLIMDEPFGQLDAQTRYQMQEEILRIWEKEKRTVIFVTNNIEEACYLGDRIILLSDCPATVKSS</sequence>
<dbReference type="Gene3D" id="3.40.50.300">
    <property type="entry name" value="P-loop containing nucleotide triphosphate hydrolases"/>
    <property type="match status" value="1"/>
</dbReference>
<protein>
    <submittedName>
        <fullName evidence="5">Nitrate ABC transporter ATP-binding protein</fullName>
    </submittedName>
</protein>
<accession>A0A829VXJ6</accession>
<name>A0A829VXJ6_9FIRM</name>
<dbReference type="PROSITE" id="PS00211">
    <property type="entry name" value="ABC_TRANSPORTER_1"/>
    <property type="match status" value="1"/>
</dbReference>
<dbReference type="PANTHER" id="PTHR42788:SF13">
    <property type="entry name" value="ALIPHATIC SULFONATES IMPORT ATP-BINDING PROTEIN SSUB"/>
    <property type="match status" value="1"/>
</dbReference>
<evidence type="ECO:0000313" key="6">
    <source>
        <dbReference type="Proteomes" id="UP000315200"/>
    </source>
</evidence>
<dbReference type="GO" id="GO:0005524">
    <property type="term" value="F:ATP binding"/>
    <property type="evidence" value="ECO:0007669"/>
    <property type="project" value="UniProtKB-KW"/>
</dbReference>
<dbReference type="InterPro" id="IPR003593">
    <property type="entry name" value="AAA+_ATPase"/>
</dbReference>
<dbReference type="SUPFAM" id="SSF52540">
    <property type="entry name" value="P-loop containing nucleoside triphosphate hydrolases"/>
    <property type="match status" value="1"/>
</dbReference>
<dbReference type="Proteomes" id="UP000315200">
    <property type="component" value="Unassembled WGS sequence"/>
</dbReference>
<evidence type="ECO:0000259" key="4">
    <source>
        <dbReference type="PROSITE" id="PS50893"/>
    </source>
</evidence>
<evidence type="ECO:0000256" key="2">
    <source>
        <dbReference type="ARBA" id="ARBA00022741"/>
    </source>
</evidence>
<comment type="caution">
    <text evidence="5">The sequence shown here is derived from an EMBL/GenBank/DDBJ whole genome shotgun (WGS) entry which is preliminary data.</text>
</comment>
<evidence type="ECO:0000256" key="3">
    <source>
        <dbReference type="ARBA" id="ARBA00022840"/>
    </source>
</evidence>
<keyword evidence="3 5" id="KW-0067">ATP-binding</keyword>
<dbReference type="PROSITE" id="PS50893">
    <property type="entry name" value="ABC_TRANSPORTER_2"/>
    <property type="match status" value="1"/>
</dbReference>
<reference evidence="5 6" key="1">
    <citation type="submission" date="2019-06" db="EMBL/GenBank/DDBJ databases">
        <title>Draft genome sequence of [Clostridium] clostridioforme NBRC 113352.</title>
        <authorList>
            <person name="Miura T."/>
            <person name="Furukawa M."/>
            <person name="Shimamura M."/>
            <person name="Ohyama Y."/>
            <person name="Yamazoe A."/>
            <person name="Kawasaki H."/>
        </authorList>
    </citation>
    <scope>NUCLEOTIDE SEQUENCE [LARGE SCALE GENOMIC DNA]</scope>
    <source>
        <strain evidence="5 6">NBRC 113352</strain>
    </source>
</reference>
<keyword evidence="2" id="KW-0547">Nucleotide-binding</keyword>
<dbReference type="CDD" id="cd03293">
    <property type="entry name" value="ABC_NrtD_SsuB_transporters"/>
    <property type="match status" value="1"/>
</dbReference>
<organism evidence="5 6">
    <name type="scientific">Enterocloster clostridioformis</name>
    <dbReference type="NCBI Taxonomy" id="1531"/>
    <lineage>
        <taxon>Bacteria</taxon>
        <taxon>Bacillati</taxon>
        <taxon>Bacillota</taxon>
        <taxon>Clostridia</taxon>
        <taxon>Lachnospirales</taxon>
        <taxon>Lachnospiraceae</taxon>
        <taxon>Enterocloster</taxon>
    </lineage>
</organism>
<evidence type="ECO:0000256" key="1">
    <source>
        <dbReference type="ARBA" id="ARBA00022448"/>
    </source>
</evidence>
<gene>
    <name evidence="5" type="ORF">Ccl03g_07180</name>
</gene>